<dbReference type="FunFam" id="3.40.630.30:FF:000047">
    <property type="entry name" value="Acetyltransferase, GNAT family"/>
    <property type="match status" value="1"/>
</dbReference>
<accession>A0A1M6E992</accession>
<evidence type="ECO:0000313" key="3">
    <source>
        <dbReference type="EMBL" id="SHI82077.1"/>
    </source>
</evidence>
<proteinExistence type="predicted"/>
<feature type="region of interest" description="Disordered" evidence="1">
    <location>
        <begin position="1"/>
        <end position="25"/>
    </location>
</feature>
<dbReference type="GO" id="GO:1990189">
    <property type="term" value="F:protein N-terminal-serine acetyltransferase activity"/>
    <property type="evidence" value="ECO:0007669"/>
    <property type="project" value="TreeGrafter"/>
</dbReference>
<dbReference type="PANTHER" id="PTHR43441:SF2">
    <property type="entry name" value="FAMILY ACETYLTRANSFERASE, PUTATIVE (AFU_ORTHOLOGUE AFUA_7G00850)-RELATED"/>
    <property type="match status" value="1"/>
</dbReference>
<dbReference type="InterPro" id="IPR000182">
    <property type="entry name" value="GNAT_dom"/>
</dbReference>
<dbReference type="EMBL" id="FQYO01000003">
    <property type="protein sequence ID" value="SHI82077.1"/>
    <property type="molecule type" value="Genomic_DNA"/>
</dbReference>
<dbReference type="GO" id="GO:0008999">
    <property type="term" value="F:protein-N-terminal-alanine acetyltransferase activity"/>
    <property type="evidence" value="ECO:0007669"/>
    <property type="project" value="TreeGrafter"/>
</dbReference>
<keyword evidence="3" id="KW-0808">Transferase</keyword>
<sequence>MPRWAMSSPEDLTPDPPGPRAAREGASFETRLNALGQPVGWPVDRRSPVPRPARTPMVGRWCRLDPLARGDLPALFDAFAEDRDGEGWTYLPHGPFDGAEDFAADMAPRIGGDDPIFFTIRAEGRPVGHAAYLRIDPGSAAVEVGFIHYAPALQRRPAATEAMALMMARAFETGYRRYEWKCDALNAPSRRAAERLGFTYEGTFRQATHYKGRNRDTAWFSILDREWPARRVRLAAWLDPANFDAEGRQRARL</sequence>
<keyword evidence="4" id="KW-1185">Reference proteome</keyword>
<dbReference type="PANTHER" id="PTHR43441">
    <property type="entry name" value="RIBOSOMAL-PROTEIN-SERINE ACETYLTRANSFERASE"/>
    <property type="match status" value="1"/>
</dbReference>
<dbReference type="Proteomes" id="UP000184292">
    <property type="component" value="Unassembled WGS sequence"/>
</dbReference>
<dbReference type="Pfam" id="PF13302">
    <property type="entry name" value="Acetyltransf_3"/>
    <property type="match status" value="1"/>
</dbReference>
<evidence type="ECO:0000259" key="2">
    <source>
        <dbReference type="PROSITE" id="PS51186"/>
    </source>
</evidence>
<dbReference type="STRING" id="1447782.SAMN05444417_1883"/>
<dbReference type="AlphaFoldDB" id="A0A1M6E992"/>
<dbReference type="SUPFAM" id="SSF55729">
    <property type="entry name" value="Acyl-CoA N-acyltransferases (Nat)"/>
    <property type="match status" value="1"/>
</dbReference>
<reference evidence="3 4" key="1">
    <citation type="submission" date="2016-11" db="EMBL/GenBank/DDBJ databases">
        <authorList>
            <person name="Jaros S."/>
            <person name="Januszkiewicz K."/>
            <person name="Wedrychowicz H."/>
        </authorList>
    </citation>
    <scope>NUCLEOTIDE SEQUENCE [LARGE SCALE GENOMIC DNA]</scope>
    <source>
        <strain evidence="3 4">DSM 100565</strain>
    </source>
</reference>
<feature type="domain" description="N-acetyltransferase" evidence="2">
    <location>
        <begin position="62"/>
        <end position="216"/>
    </location>
</feature>
<dbReference type="InterPro" id="IPR016181">
    <property type="entry name" value="Acyl_CoA_acyltransferase"/>
</dbReference>
<name>A0A1M6E992_9RHOB</name>
<dbReference type="InterPro" id="IPR051908">
    <property type="entry name" value="Ribosomal_N-acetyltransferase"/>
</dbReference>
<dbReference type="Gene3D" id="3.40.630.30">
    <property type="match status" value="1"/>
</dbReference>
<protein>
    <submittedName>
        <fullName evidence="3">Protein N-acetyltransferase, RimJ/RimL family</fullName>
    </submittedName>
</protein>
<dbReference type="PROSITE" id="PS51186">
    <property type="entry name" value="GNAT"/>
    <property type="match status" value="1"/>
</dbReference>
<evidence type="ECO:0000256" key="1">
    <source>
        <dbReference type="SAM" id="MobiDB-lite"/>
    </source>
</evidence>
<gene>
    <name evidence="3" type="ORF">SAMN05444417_1883</name>
</gene>
<organism evidence="3 4">
    <name type="scientific">Wenxinia saemankumensis</name>
    <dbReference type="NCBI Taxonomy" id="1447782"/>
    <lineage>
        <taxon>Bacteria</taxon>
        <taxon>Pseudomonadati</taxon>
        <taxon>Pseudomonadota</taxon>
        <taxon>Alphaproteobacteria</taxon>
        <taxon>Rhodobacterales</taxon>
        <taxon>Roseobacteraceae</taxon>
        <taxon>Wenxinia</taxon>
    </lineage>
</organism>
<dbReference type="CDD" id="cd04301">
    <property type="entry name" value="NAT_SF"/>
    <property type="match status" value="1"/>
</dbReference>
<evidence type="ECO:0000313" key="4">
    <source>
        <dbReference type="Proteomes" id="UP000184292"/>
    </source>
</evidence>